<accession>A0ABM5RIP0</accession>
<proteinExistence type="predicted"/>
<feature type="domain" description="Lysozyme inhibitor LprI-like N-terminal" evidence="1">
    <location>
        <begin position="30"/>
        <end position="125"/>
    </location>
</feature>
<evidence type="ECO:0000313" key="3">
    <source>
        <dbReference type="Proteomes" id="UP000029495"/>
    </source>
</evidence>
<sequence>MKKGIIVFLFIGVLQNYANAEDVCGKAVNDGEVFSCFKSAKQTAEKTLNEEYLATKNRIAAEYSASPAALQSYTLTLTESQRGWLKYRDGQCNLESFMAEKGTVTYDALKDKCIARVDLERVEQLKSIPYE</sequence>
<gene>
    <name evidence="2" type="ORF">LH22_10095</name>
</gene>
<dbReference type="Pfam" id="PF07007">
    <property type="entry name" value="LprI"/>
    <property type="match status" value="1"/>
</dbReference>
<dbReference type="Proteomes" id="UP000029495">
    <property type="component" value="Chromosome"/>
</dbReference>
<dbReference type="InterPro" id="IPR009739">
    <property type="entry name" value="LprI-like_N"/>
</dbReference>
<dbReference type="RefSeq" id="WP_038646144.1">
    <property type="nucleotide sequence ID" value="NZ_CP009454.1"/>
</dbReference>
<reference evidence="2 3" key="1">
    <citation type="submission" date="2014-09" db="EMBL/GenBank/DDBJ databases">
        <authorList>
            <person name="Chan K.-G."/>
        </authorList>
    </citation>
    <scope>NUCLEOTIDE SEQUENCE [LARGE SCALE GENOMIC DNA]</scope>
    <source>
        <strain evidence="2 3">ND04</strain>
    </source>
</reference>
<dbReference type="EMBL" id="CP009454">
    <property type="protein sequence ID" value="AIR85797.1"/>
    <property type="molecule type" value="Genomic_DNA"/>
</dbReference>
<dbReference type="Gene3D" id="1.20.1270.180">
    <property type="match status" value="1"/>
</dbReference>
<organism evidence="2 3">
    <name type="scientific">Pantoea rwandensis</name>
    <dbReference type="NCBI Taxonomy" id="1076550"/>
    <lineage>
        <taxon>Bacteria</taxon>
        <taxon>Pseudomonadati</taxon>
        <taxon>Pseudomonadota</taxon>
        <taxon>Gammaproteobacteria</taxon>
        <taxon>Enterobacterales</taxon>
        <taxon>Erwiniaceae</taxon>
        <taxon>Pantoea</taxon>
    </lineage>
</organism>
<protein>
    <recommendedName>
        <fullName evidence="1">Lysozyme inhibitor LprI-like N-terminal domain-containing protein</fullName>
    </recommendedName>
</protein>
<evidence type="ECO:0000259" key="1">
    <source>
        <dbReference type="Pfam" id="PF07007"/>
    </source>
</evidence>
<keyword evidence="3" id="KW-1185">Reference proteome</keyword>
<evidence type="ECO:0000313" key="2">
    <source>
        <dbReference type="EMBL" id="AIR85797.1"/>
    </source>
</evidence>
<name>A0ABM5RIP0_9GAMM</name>